<dbReference type="Proteomes" id="UP000447434">
    <property type="component" value="Chromosome 24"/>
</dbReference>
<evidence type="ECO:0000256" key="1">
    <source>
        <dbReference type="SAM" id="MobiDB-lite"/>
    </source>
</evidence>
<keyword evidence="3" id="KW-1185">Reference proteome</keyword>
<gene>
    <name evidence="2" type="ORF">Lalb_Chr24g0400481</name>
</gene>
<organism evidence="2 3">
    <name type="scientific">Lupinus albus</name>
    <name type="common">White lupine</name>
    <name type="synonym">Lupinus termis</name>
    <dbReference type="NCBI Taxonomy" id="3870"/>
    <lineage>
        <taxon>Eukaryota</taxon>
        <taxon>Viridiplantae</taxon>
        <taxon>Streptophyta</taxon>
        <taxon>Embryophyta</taxon>
        <taxon>Tracheophyta</taxon>
        <taxon>Spermatophyta</taxon>
        <taxon>Magnoliopsida</taxon>
        <taxon>eudicotyledons</taxon>
        <taxon>Gunneridae</taxon>
        <taxon>Pentapetalae</taxon>
        <taxon>rosids</taxon>
        <taxon>fabids</taxon>
        <taxon>Fabales</taxon>
        <taxon>Fabaceae</taxon>
        <taxon>Papilionoideae</taxon>
        <taxon>50 kb inversion clade</taxon>
        <taxon>genistoids sensu lato</taxon>
        <taxon>core genistoids</taxon>
        <taxon>Genisteae</taxon>
        <taxon>Lupinus</taxon>
    </lineage>
</organism>
<protein>
    <submittedName>
        <fullName evidence="2">Uncharacterized protein</fullName>
    </submittedName>
</protein>
<comment type="caution">
    <text evidence="2">The sequence shown here is derived from an EMBL/GenBank/DDBJ whole genome shotgun (WGS) entry which is preliminary data.</text>
</comment>
<sequence length="79" mass="8730">MGEENQIPNSLILPSISLSQLQSSPVPTHAKEQWRWRTKRVVYGQNRDGLGGTAAVNPYSHRPVSLACNQERNDSGSRG</sequence>
<dbReference type="AlphaFoldDB" id="A0A6A5LJV1"/>
<name>A0A6A5LJV1_LUPAL</name>
<feature type="region of interest" description="Disordered" evidence="1">
    <location>
        <begin position="51"/>
        <end position="79"/>
    </location>
</feature>
<accession>A0A6A5LJV1</accession>
<reference evidence="3" key="1">
    <citation type="journal article" date="2020" name="Nat. Commun.">
        <title>Genome sequence of the cluster root forming white lupin.</title>
        <authorList>
            <person name="Hufnagel B."/>
            <person name="Marques A."/>
            <person name="Soriano A."/>
            <person name="Marques L."/>
            <person name="Divol F."/>
            <person name="Doumas P."/>
            <person name="Sallet E."/>
            <person name="Mancinotti D."/>
            <person name="Carrere S."/>
            <person name="Marande W."/>
            <person name="Arribat S."/>
            <person name="Keller J."/>
            <person name="Huneau C."/>
            <person name="Blein T."/>
            <person name="Aime D."/>
            <person name="Laguerre M."/>
            <person name="Taylor J."/>
            <person name="Schubert V."/>
            <person name="Nelson M."/>
            <person name="Geu-Flores F."/>
            <person name="Crespi M."/>
            <person name="Gallardo-Guerrero K."/>
            <person name="Delaux P.-M."/>
            <person name="Salse J."/>
            <person name="Berges H."/>
            <person name="Guyot R."/>
            <person name="Gouzy J."/>
            <person name="Peret B."/>
        </authorList>
    </citation>
    <scope>NUCLEOTIDE SEQUENCE [LARGE SCALE GENOMIC DNA]</scope>
    <source>
        <strain evidence="3">cv. Amiga</strain>
    </source>
</reference>
<evidence type="ECO:0000313" key="2">
    <source>
        <dbReference type="EMBL" id="KAE9586313.1"/>
    </source>
</evidence>
<dbReference type="EMBL" id="WOCE01000024">
    <property type="protein sequence ID" value="KAE9586313.1"/>
    <property type="molecule type" value="Genomic_DNA"/>
</dbReference>
<proteinExistence type="predicted"/>
<evidence type="ECO:0000313" key="3">
    <source>
        <dbReference type="Proteomes" id="UP000447434"/>
    </source>
</evidence>